<sequence>MIKVKTCHTIHCDGDNCNATIEHDYEPHFEAPGYAREEAEDAFEWWCKDGVDLCRNCKLRPHPFMPEDPKLWPNSVHCDRCGLEADEHELDVAARTTEETRPR</sequence>
<organism evidence="1 2">
    <name type="scientific">Micromonospora carbonacea</name>
    <dbReference type="NCBI Taxonomy" id="47853"/>
    <lineage>
        <taxon>Bacteria</taxon>
        <taxon>Bacillati</taxon>
        <taxon>Actinomycetota</taxon>
        <taxon>Actinomycetes</taxon>
        <taxon>Micromonosporales</taxon>
        <taxon>Micromonosporaceae</taxon>
        <taxon>Micromonospora</taxon>
    </lineage>
</organism>
<dbReference type="EMBL" id="FMCT01000031">
    <property type="protein sequence ID" value="SCF50400.1"/>
    <property type="molecule type" value="Genomic_DNA"/>
</dbReference>
<dbReference type="AlphaFoldDB" id="A0A1C5AYV9"/>
<keyword evidence="2" id="KW-1185">Reference proteome</keyword>
<evidence type="ECO:0000313" key="2">
    <source>
        <dbReference type="Proteomes" id="UP000183585"/>
    </source>
</evidence>
<proteinExistence type="predicted"/>
<evidence type="ECO:0000313" key="1">
    <source>
        <dbReference type="EMBL" id="SCF50400.1"/>
    </source>
</evidence>
<protein>
    <submittedName>
        <fullName evidence="1">Uncharacterized protein</fullName>
    </submittedName>
</protein>
<dbReference type="RefSeq" id="WP_074479396.1">
    <property type="nucleotide sequence ID" value="NZ_FMCT01000031.1"/>
</dbReference>
<accession>A0A1C5AYV9</accession>
<gene>
    <name evidence="1" type="ORF">GA0070563_13125</name>
</gene>
<reference evidence="2" key="1">
    <citation type="submission" date="2016-06" db="EMBL/GenBank/DDBJ databases">
        <authorList>
            <person name="Varghese N."/>
            <person name="Submissions Spin"/>
        </authorList>
    </citation>
    <scope>NUCLEOTIDE SEQUENCE [LARGE SCALE GENOMIC DNA]</scope>
    <source>
        <strain evidence="2">DSM 43168</strain>
    </source>
</reference>
<dbReference type="Proteomes" id="UP000183585">
    <property type="component" value="Unassembled WGS sequence"/>
</dbReference>
<name>A0A1C5AYV9_9ACTN</name>